<dbReference type="InterPro" id="IPR006636">
    <property type="entry name" value="STI1_HS-bd"/>
</dbReference>
<organism evidence="3 4">
    <name type="scientific">Timema podura</name>
    <name type="common">Walking stick</name>
    <dbReference type="NCBI Taxonomy" id="61482"/>
    <lineage>
        <taxon>Eukaryota</taxon>
        <taxon>Metazoa</taxon>
        <taxon>Ecdysozoa</taxon>
        <taxon>Arthropoda</taxon>
        <taxon>Hexapoda</taxon>
        <taxon>Insecta</taxon>
        <taxon>Pterygota</taxon>
        <taxon>Neoptera</taxon>
        <taxon>Polyneoptera</taxon>
        <taxon>Phasmatodea</taxon>
        <taxon>Timematodea</taxon>
        <taxon>Timematoidea</taxon>
        <taxon>Timematidae</taxon>
        <taxon>Timema</taxon>
    </lineage>
</organism>
<accession>A0ABN7NII8</accession>
<evidence type="ECO:0000313" key="3">
    <source>
        <dbReference type="EMBL" id="CAG2055615.1"/>
    </source>
</evidence>
<evidence type="ECO:0000313" key="4">
    <source>
        <dbReference type="Proteomes" id="UP001153148"/>
    </source>
</evidence>
<dbReference type="Proteomes" id="UP001153148">
    <property type="component" value="Unassembled WGS sequence"/>
</dbReference>
<gene>
    <name evidence="3" type="ORF">TPAB3V08_LOCUS2616</name>
</gene>
<feature type="domain" description="STI1" evidence="2">
    <location>
        <begin position="31"/>
        <end position="70"/>
    </location>
</feature>
<dbReference type="InterPro" id="IPR041243">
    <property type="entry name" value="STI1/HOP_DP"/>
</dbReference>
<keyword evidence="1" id="KW-0677">Repeat</keyword>
<dbReference type="Pfam" id="PF17830">
    <property type="entry name" value="STI1-HOP_DP"/>
    <property type="match status" value="1"/>
</dbReference>
<name>A0ABN7NII8_TIMPD</name>
<dbReference type="SMART" id="SM00727">
    <property type="entry name" value="STI1"/>
    <property type="match status" value="1"/>
</dbReference>
<keyword evidence="4" id="KW-1185">Reference proteome</keyword>
<reference evidence="3" key="1">
    <citation type="submission" date="2021-03" db="EMBL/GenBank/DDBJ databases">
        <authorList>
            <person name="Tran Van P."/>
        </authorList>
    </citation>
    <scope>NUCLEOTIDE SEQUENCE</scope>
</reference>
<sequence length="82" mass="9304">MYNKEALEGYRSCTMAVNSNPEEVRKRAMADPEVQAIMRDPAMRLILEQMQNDPKALQDHLKNPDIAAKIQKLLESGLIAIH</sequence>
<comment type="caution">
    <text evidence="3">The sequence shown here is derived from an EMBL/GenBank/DDBJ whole genome shotgun (WGS) entry which is preliminary data.</text>
</comment>
<proteinExistence type="predicted"/>
<dbReference type="Gene3D" id="1.10.260.100">
    <property type="match status" value="1"/>
</dbReference>
<dbReference type="EMBL" id="CAJPIN010002688">
    <property type="protein sequence ID" value="CAG2055615.1"/>
    <property type="molecule type" value="Genomic_DNA"/>
</dbReference>
<protein>
    <recommendedName>
        <fullName evidence="2">STI1 domain-containing protein</fullName>
    </recommendedName>
</protein>
<evidence type="ECO:0000256" key="1">
    <source>
        <dbReference type="ARBA" id="ARBA00022737"/>
    </source>
</evidence>
<evidence type="ECO:0000259" key="2">
    <source>
        <dbReference type="SMART" id="SM00727"/>
    </source>
</evidence>